<gene>
    <name evidence="1" type="primary">prtG</name>
    <name evidence="1" type="ORF">GCM10008967_09250</name>
</gene>
<name>A0ABN0VYZ2_9BACI</name>
<comment type="caution">
    <text evidence="1">The sequence shown here is derived from an EMBL/GenBank/DDBJ whole genome shotgun (WGS) entry which is preliminary data.</text>
</comment>
<dbReference type="RefSeq" id="WP_343796797.1">
    <property type="nucleotide sequence ID" value="NZ_BAAADJ010000008.1"/>
</dbReference>
<protein>
    <submittedName>
        <fullName evidence="1">Sporulation-specific protease PrtG</fullName>
    </submittedName>
</protein>
<dbReference type="Proteomes" id="UP001500782">
    <property type="component" value="Unassembled WGS sequence"/>
</dbReference>
<accession>A0ABN0VYZ2</accession>
<evidence type="ECO:0000313" key="2">
    <source>
        <dbReference type="Proteomes" id="UP001500782"/>
    </source>
</evidence>
<organism evidence="1 2">
    <name type="scientific">Bacillus carboniphilus</name>
    <dbReference type="NCBI Taxonomy" id="86663"/>
    <lineage>
        <taxon>Bacteria</taxon>
        <taxon>Bacillati</taxon>
        <taxon>Bacillota</taxon>
        <taxon>Bacilli</taxon>
        <taxon>Bacillales</taxon>
        <taxon>Bacillaceae</taxon>
        <taxon>Bacillus</taxon>
    </lineage>
</organism>
<reference evidence="1 2" key="1">
    <citation type="journal article" date="2019" name="Int. J. Syst. Evol. Microbiol.">
        <title>The Global Catalogue of Microorganisms (GCM) 10K type strain sequencing project: providing services to taxonomists for standard genome sequencing and annotation.</title>
        <authorList>
            <consortium name="The Broad Institute Genomics Platform"/>
            <consortium name="The Broad Institute Genome Sequencing Center for Infectious Disease"/>
            <person name="Wu L."/>
            <person name="Ma J."/>
        </authorList>
    </citation>
    <scope>NUCLEOTIDE SEQUENCE [LARGE SCALE GENOMIC DNA]</scope>
    <source>
        <strain evidence="1 2">JCM 9731</strain>
    </source>
</reference>
<keyword evidence="2" id="KW-1185">Reference proteome</keyword>
<evidence type="ECO:0000313" key="1">
    <source>
        <dbReference type="EMBL" id="GAA0320855.1"/>
    </source>
</evidence>
<dbReference type="GO" id="GO:0006508">
    <property type="term" value="P:proteolysis"/>
    <property type="evidence" value="ECO:0007669"/>
    <property type="project" value="UniProtKB-KW"/>
</dbReference>
<proteinExistence type="predicted"/>
<dbReference type="GO" id="GO:0008233">
    <property type="term" value="F:peptidase activity"/>
    <property type="evidence" value="ECO:0007669"/>
    <property type="project" value="UniProtKB-KW"/>
</dbReference>
<keyword evidence="1" id="KW-0378">Hydrolase</keyword>
<sequence length="300" mass="34510">MIIKRNDIVGRNSYQCDILFQVLDIKEEYGQKKAILKGQDFRLIADAPLEDLVLIPKNEQLRFEREFRSLENHSLQLFRQDVELLKERQEYDSTKGYDTQATYFQIPGRVLHIDGDPSYLQKCLAMYEKIGVPVYGVHCLEREMPHRIEELLDQYRPDILVITGHDSYSKTKGKKSDLNAYRHSRHFVKTVQKARLKVPSLDQLVIFAGACQSHFESLIQSGANFASSPSRVNIHALDPVYIVAKISFTPFVDRIHVWDVLRNTLTGEKGLGGIETKGVLRTGAPFNPIQDLDEEEYWGE</sequence>
<dbReference type="EMBL" id="BAAADJ010000008">
    <property type="protein sequence ID" value="GAA0320855.1"/>
    <property type="molecule type" value="Genomic_DNA"/>
</dbReference>
<dbReference type="PIRSF" id="PIRSF011575">
    <property type="entry name" value="YabG"/>
    <property type="match status" value="1"/>
</dbReference>
<dbReference type="InterPro" id="IPR008764">
    <property type="entry name" value="Peptidase_U57"/>
</dbReference>
<dbReference type="Pfam" id="PF05582">
    <property type="entry name" value="Peptidase_U57"/>
    <property type="match status" value="1"/>
</dbReference>
<keyword evidence="1" id="KW-0645">Protease</keyword>
<dbReference type="NCBIfam" id="TIGR02855">
    <property type="entry name" value="spore_yabG"/>
    <property type="match status" value="1"/>
</dbReference>